<proteinExistence type="predicted"/>
<sequence length="89" mass="10562">MNLKTSFQSWRKISDYQTPYWLTHRNGAEYMMSGSVKFSIESYYKFLSLMLTYPVLYQAFSSTSTISSLFVYFSFIVFLMSYILQNFST</sequence>
<dbReference type="EMBL" id="RRYP01000258">
    <property type="protein sequence ID" value="TNV87733.1"/>
    <property type="molecule type" value="Genomic_DNA"/>
</dbReference>
<evidence type="ECO:0000256" key="1">
    <source>
        <dbReference type="SAM" id="Phobius"/>
    </source>
</evidence>
<evidence type="ECO:0000313" key="2">
    <source>
        <dbReference type="EMBL" id="TNV87733.1"/>
    </source>
</evidence>
<accession>A0A8J8P699</accession>
<organism evidence="2 3">
    <name type="scientific">Halteria grandinella</name>
    <dbReference type="NCBI Taxonomy" id="5974"/>
    <lineage>
        <taxon>Eukaryota</taxon>
        <taxon>Sar</taxon>
        <taxon>Alveolata</taxon>
        <taxon>Ciliophora</taxon>
        <taxon>Intramacronucleata</taxon>
        <taxon>Spirotrichea</taxon>
        <taxon>Stichotrichia</taxon>
        <taxon>Sporadotrichida</taxon>
        <taxon>Halteriidae</taxon>
        <taxon>Halteria</taxon>
    </lineage>
</organism>
<protein>
    <submittedName>
        <fullName evidence="2">Uncharacterized protein</fullName>
    </submittedName>
</protein>
<keyword evidence="1" id="KW-1133">Transmembrane helix</keyword>
<evidence type="ECO:0000313" key="3">
    <source>
        <dbReference type="Proteomes" id="UP000785679"/>
    </source>
</evidence>
<reference evidence="2" key="1">
    <citation type="submission" date="2019-06" db="EMBL/GenBank/DDBJ databases">
        <authorList>
            <person name="Zheng W."/>
        </authorList>
    </citation>
    <scope>NUCLEOTIDE SEQUENCE</scope>
    <source>
        <strain evidence="2">QDHG01</strain>
    </source>
</reference>
<comment type="caution">
    <text evidence="2">The sequence shown here is derived from an EMBL/GenBank/DDBJ whole genome shotgun (WGS) entry which is preliminary data.</text>
</comment>
<dbReference type="AlphaFoldDB" id="A0A8J8P699"/>
<keyword evidence="1" id="KW-0812">Transmembrane</keyword>
<dbReference type="Proteomes" id="UP000785679">
    <property type="component" value="Unassembled WGS sequence"/>
</dbReference>
<gene>
    <name evidence="2" type="ORF">FGO68_gene16174</name>
</gene>
<keyword evidence="3" id="KW-1185">Reference proteome</keyword>
<keyword evidence="1" id="KW-0472">Membrane</keyword>
<feature type="transmembrane region" description="Helical" evidence="1">
    <location>
        <begin position="66"/>
        <end position="84"/>
    </location>
</feature>
<name>A0A8J8P699_HALGN</name>